<reference evidence="1 2" key="1">
    <citation type="submission" date="2024-09" db="EMBL/GenBank/DDBJ databases">
        <title>Chromosome-scale assembly of Riccia sorocarpa.</title>
        <authorList>
            <person name="Paukszto L."/>
        </authorList>
    </citation>
    <scope>NUCLEOTIDE SEQUENCE [LARGE SCALE GENOMIC DNA]</scope>
    <source>
        <strain evidence="1">LP-2024</strain>
        <tissue evidence="1">Aerial parts of the thallus</tissue>
    </source>
</reference>
<sequence>MPFYEKTFFKAVGSLLTSTPDAQWPTLFWSFCHAPPNCSMQEHLLLANVNRMAALDGSWVKMCLSCGLDTGAPFHWSAFFCLGEFLWASSGSTDAGLLIFSQASRSCWRRRNPIMFEGSGKALSWNFILFEVLDILLAEASRASSKRLLFLRDSFDLLLPILPSSPDRITCKYRKLFKD</sequence>
<protein>
    <submittedName>
        <fullName evidence="1">Uncharacterized protein</fullName>
    </submittedName>
</protein>
<evidence type="ECO:0000313" key="1">
    <source>
        <dbReference type="EMBL" id="KAL3692837.1"/>
    </source>
</evidence>
<dbReference type="AlphaFoldDB" id="A0ABD3HMT0"/>
<proteinExistence type="predicted"/>
<organism evidence="1 2">
    <name type="scientific">Riccia sorocarpa</name>
    <dbReference type="NCBI Taxonomy" id="122646"/>
    <lineage>
        <taxon>Eukaryota</taxon>
        <taxon>Viridiplantae</taxon>
        <taxon>Streptophyta</taxon>
        <taxon>Embryophyta</taxon>
        <taxon>Marchantiophyta</taxon>
        <taxon>Marchantiopsida</taxon>
        <taxon>Marchantiidae</taxon>
        <taxon>Marchantiales</taxon>
        <taxon>Ricciaceae</taxon>
        <taxon>Riccia</taxon>
    </lineage>
</organism>
<dbReference type="EMBL" id="JBJQOH010000003">
    <property type="protein sequence ID" value="KAL3692837.1"/>
    <property type="molecule type" value="Genomic_DNA"/>
</dbReference>
<keyword evidence="2" id="KW-1185">Reference proteome</keyword>
<comment type="caution">
    <text evidence="1">The sequence shown here is derived from an EMBL/GenBank/DDBJ whole genome shotgun (WGS) entry which is preliminary data.</text>
</comment>
<accession>A0ABD3HMT0</accession>
<evidence type="ECO:0000313" key="2">
    <source>
        <dbReference type="Proteomes" id="UP001633002"/>
    </source>
</evidence>
<gene>
    <name evidence="1" type="ORF">R1sor_006488</name>
</gene>
<dbReference type="Proteomes" id="UP001633002">
    <property type="component" value="Unassembled WGS sequence"/>
</dbReference>
<name>A0ABD3HMT0_9MARC</name>